<gene>
    <name evidence="7" type="ORF">FCM35_KLT09805</name>
</gene>
<evidence type="ECO:0000256" key="2">
    <source>
        <dbReference type="ARBA" id="ARBA00022614"/>
    </source>
</evidence>
<feature type="domain" description="Disease resistance N-terminal" evidence="6">
    <location>
        <begin position="100"/>
        <end position="158"/>
    </location>
</feature>
<dbReference type="InterPro" id="IPR041118">
    <property type="entry name" value="Rx_N"/>
</dbReference>
<evidence type="ECO:0000256" key="5">
    <source>
        <dbReference type="ARBA" id="ARBA00022821"/>
    </source>
</evidence>
<protein>
    <recommendedName>
        <fullName evidence="6">Disease resistance N-terminal domain-containing protein</fullName>
    </recommendedName>
</protein>
<dbReference type="AlphaFoldDB" id="A0A833VK99"/>
<evidence type="ECO:0000313" key="8">
    <source>
        <dbReference type="Proteomes" id="UP000623129"/>
    </source>
</evidence>
<dbReference type="Proteomes" id="UP000623129">
    <property type="component" value="Unassembled WGS sequence"/>
</dbReference>
<evidence type="ECO:0000256" key="4">
    <source>
        <dbReference type="ARBA" id="ARBA00022741"/>
    </source>
</evidence>
<dbReference type="GO" id="GO:0006952">
    <property type="term" value="P:defense response"/>
    <property type="evidence" value="ECO:0007669"/>
    <property type="project" value="UniProtKB-KW"/>
</dbReference>
<evidence type="ECO:0000313" key="7">
    <source>
        <dbReference type="EMBL" id="KAF3340961.1"/>
    </source>
</evidence>
<keyword evidence="2" id="KW-0433">Leucine-rich repeat</keyword>
<keyword evidence="8" id="KW-1185">Reference proteome</keyword>
<name>A0A833VK99_9POAL</name>
<reference evidence="7" key="1">
    <citation type="submission" date="2020-01" db="EMBL/GenBank/DDBJ databases">
        <title>Genome sequence of Kobresia littledalei, the first chromosome-level genome in the family Cyperaceae.</title>
        <authorList>
            <person name="Qu G."/>
        </authorList>
    </citation>
    <scope>NUCLEOTIDE SEQUENCE</scope>
    <source>
        <strain evidence="7">C.B.Clarke</strain>
        <tissue evidence="7">Leaf</tissue>
    </source>
</reference>
<dbReference type="OrthoDB" id="605907at2759"/>
<dbReference type="GO" id="GO:0000166">
    <property type="term" value="F:nucleotide binding"/>
    <property type="evidence" value="ECO:0007669"/>
    <property type="project" value="UniProtKB-KW"/>
</dbReference>
<dbReference type="Gene3D" id="1.20.5.4130">
    <property type="match status" value="1"/>
</dbReference>
<dbReference type="Pfam" id="PF18052">
    <property type="entry name" value="Rx_N"/>
    <property type="match status" value="1"/>
</dbReference>
<comment type="caution">
    <text evidence="7">The sequence shown here is derived from an EMBL/GenBank/DDBJ whole genome shotgun (WGS) entry which is preliminary data.</text>
</comment>
<keyword evidence="3" id="KW-0677">Repeat</keyword>
<keyword evidence="5" id="KW-0611">Plant defense</keyword>
<keyword evidence="4" id="KW-0547">Nucleotide-binding</keyword>
<proteinExistence type="inferred from homology"/>
<dbReference type="EMBL" id="SWLB01000002">
    <property type="protein sequence ID" value="KAF3340961.1"/>
    <property type="molecule type" value="Genomic_DNA"/>
</dbReference>
<evidence type="ECO:0000259" key="6">
    <source>
        <dbReference type="Pfam" id="PF18052"/>
    </source>
</evidence>
<organism evidence="7 8">
    <name type="scientific">Carex littledalei</name>
    <dbReference type="NCBI Taxonomy" id="544730"/>
    <lineage>
        <taxon>Eukaryota</taxon>
        <taxon>Viridiplantae</taxon>
        <taxon>Streptophyta</taxon>
        <taxon>Embryophyta</taxon>
        <taxon>Tracheophyta</taxon>
        <taxon>Spermatophyta</taxon>
        <taxon>Magnoliopsida</taxon>
        <taxon>Liliopsida</taxon>
        <taxon>Poales</taxon>
        <taxon>Cyperaceae</taxon>
        <taxon>Cyperoideae</taxon>
        <taxon>Cariceae</taxon>
        <taxon>Carex</taxon>
        <taxon>Carex subgen. Euthyceras</taxon>
    </lineage>
</organism>
<evidence type="ECO:0000256" key="3">
    <source>
        <dbReference type="ARBA" id="ARBA00022737"/>
    </source>
</evidence>
<sequence length="235" mass="26232">MRRGDSSGTMRQANLDEMNYWISLPNARKEGNCNLDLSLASSNSPVLRSRQVLCKAFICVLQLQVGVVEDDDIPDMEGFEDSDNLAEYDPTMIMCEIGSSDIQFIRDELLSMDAVLQDVIRSGHLNQQSKAWMLQVLEVACDAELCTDKFKEKVGTRPGRGFAAAVLYYIRSLSTVMPRYRISKGIQLDQPMMLVVNLEDLKVYIFHLLDQPLLAVSVRLPGTAPLKICIPAKGA</sequence>
<accession>A0A833VK99</accession>
<evidence type="ECO:0000256" key="1">
    <source>
        <dbReference type="ARBA" id="ARBA00008894"/>
    </source>
</evidence>
<comment type="similarity">
    <text evidence="1">Belongs to the disease resistance NB-LRR family.</text>
</comment>